<evidence type="ECO:0000313" key="1">
    <source>
        <dbReference type="Proteomes" id="UP001652626"/>
    </source>
</evidence>
<proteinExistence type="predicted"/>
<sequence>MLQETKKIDSMLFNYETTYRSDFRFGEIREYPKTTYIPKSTHKKRGEPPYRNIHTLNEWRGNIIPPFNLLHEPKDIVRTNPNNVPQPFEKPIDLEREHAQKTRPRLVMTPAVSMDDIEDERARKILCTDMYTSDMSRGMREASVPYKNVKAPLPGRPAPSNSVGLPMLQPPYVSTEWRMDSITWDSKQHRGYCDPTKEFWLRQYPPKYKVYKNEKKTECK</sequence>
<name>A0A8B8HVR4_VANTA</name>
<dbReference type="AlphaFoldDB" id="A0A8B8HVR4"/>
<dbReference type="OMA" id="IREYPKT"/>
<keyword evidence="1" id="KW-1185">Reference proteome</keyword>
<dbReference type="RefSeq" id="XP_026488770.2">
    <property type="nucleotide sequence ID" value="XM_026632985.2"/>
</dbReference>
<organism evidence="1 2">
    <name type="scientific">Vanessa tameamea</name>
    <name type="common">Kamehameha butterfly</name>
    <dbReference type="NCBI Taxonomy" id="334116"/>
    <lineage>
        <taxon>Eukaryota</taxon>
        <taxon>Metazoa</taxon>
        <taxon>Ecdysozoa</taxon>
        <taxon>Arthropoda</taxon>
        <taxon>Hexapoda</taxon>
        <taxon>Insecta</taxon>
        <taxon>Pterygota</taxon>
        <taxon>Neoptera</taxon>
        <taxon>Endopterygota</taxon>
        <taxon>Lepidoptera</taxon>
        <taxon>Glossata</taxon>
        <taxon>Ditrysia</taxon>
        <taxon>Papilionoidea</taxon>
        <taxon>Nymphalidae</taxon>
        <taxon>Nymphalinae</taxon>
        <taxon>Vanessa</taxon>
    </lineage>
</organism>
<gene>
    <name evidence="2" type="primary">LOC113395391</name>
</gene>
<accession>A0A8B8HVR4</accession>
<dbReference type="OrthoDB" id="6572538at2759"/>
<evidence type="ECO:0000313" key="2">
    <source>
        <dbReference type="RefSeq" id="XP_026488770.2"/>
    </source>
</evidence>
<dbReference type="GeneID" id="113395391"/>
<dbReference type="Proteomes" id="UP001652626">
    <property type="component" value="Chromosome 4"/>
</dbReference>
<protein>
    <submittedName>
        <fullName evidence="2">Uncharacterized protein LOC113395391</fullName>
    </submittedName>
</protein>
<reference evidence="2" key="1">
    <citation type="submission" date="2025-08" db="UniProtKB">
        <authorList>
            <consortium name="RefSeq"/>
        </authorList>
    </citation>
    <scope>IDENTIFICATION</scope>
    <source>
        <tissue evidence="2">Whole body</tissue>
    </source>
</reference>